<dbReference type="Proteomes" id="UP000024329">
    <property type="component" value="Unassembled WGS sequence"/>
</dbReference>
<dbReference type="SUPFAM" id="SSF53822">
    <property type="entry name" value="Periplasmic binding protein-like I"/>
    <property type="match status" value="1"/>
</dbReference>
<dbReference type="Gene3D" id="3.40.50.2300">
    <property type="match status" value="2"/>
</dbReference>
<dbReference type="InterPro" id="IPR000843">
    <property type="entry name" value="HTH_LacI"/>
</dbReference>
<comment type="caution">
    <text evidence="6">The sequence shown here is derived from an EMBL/GenBank/DDBJ whole genome shotgun (WGS) entry which is preliminary data.</text>
</comment>
<evidence type="ECO:0000256" key="3">
    <source>
        <dbReference type="ARBA" id="ARBA00023163"/>
    </source>
</evidence>
<dbReference type="InterPro" id="IPR010982">
    <property type="entry name" value="Lambda_DNA-bd_dom_sf"/>
</dbReference>
<evidence type="ECO:0000256" key="2">
    <source>
        <dbReference type="ARBA" id="ARBA00023125"/>
    </source>
</evidence>
<dbReference type="Pfam" id="PF00356">
    <property type="entry name" value="LacI"/>
    <property type="match status" value="1"/>
</dbReference>
<dbReference type="PATRIC" id="fig|158500.4.peg.2702"/>
<gene>
    <name evidence="6" type="ORF">BV97_02643</name>
</gene>
<dbReference type="STRING" id="158500.BES08_10080"/>
<reference evidence="6 7" key="1">
    <citation type="submission" date="2014-03" db="EMBL/GenBank/DDBJ databases">
        <title>Whole genome sequence of Novosphingobium resinovorum KF1.</title>
        <authorList>
            <person name="Gan H.M."/>
            <person name="Gan H.Y."/>
            <person name="Chew T.H."/>
            <person name="Savka M.A."/>
        </authorList>
    </citation>
    <scope>NUCLEOTIDE SEQUENCE [LARGE SCALE GENOMIC DNA]</scope>
    <source>
        <strain evidence="6 7">KF1</strain>
    </source>
</reference>
<dbReference type="InterPro" id="IPR046335">
    <property type="entry name" value="LacI/GalR-like_sensor"/>
</dbReference>
<evidence type="ECO:0000313" key="7">
    <source>
        <dbReference type="Proteomes" id="UP000024329"/>
    </source>
</evidence>
<dbReference type="InterPro" id="IPR028082">
    <property type="entry name" value="Peripla_BP_I"/>
</dbReference>
<dbReference type="PROSITE" id="PS50932">
    <property type="entry name" value="HTH_LACI_2"/>
    <property type="match status" value="1"/>
</dbReference>
<dbReference type="GO" id="GO:0000976">
    <property type="term" value="F:transcription cis-regulatory region binding"/>
    <property type="evidence" value="ECO:0007669"/>
    <property type="project" value="TreeGrafter"/>
</dbReference>
<dbReference type="Pfam" id="PF13377">
    <property type="entry name" value="Peripla_BP_3"/>
    <property type="match status" value="1"/>
</dbReference>
<accession>A0A031JUJ6</accession>
<dbReference type="PANTHER" id="PTHR30146:SF120">
    <property type="entry name" value="ALANINE RACEMASE"/>
    <property type="match status" value="1"/>
</dbReference>
<dbReference type="Gene3D" id="1.10.260.40">
    <property type="entry name" value="lambda repressor-like DNA-binding domains"/>
    <property type="match status" value="1"/>
</dbReference>
<dbReference type="SMART" id="SM00354">
    <property type="entry name" value="HTH_LACI"/>
    <property type="match status" value="1"/>
</dbReference>
<dbReference type="PROSITE" id="PS00356">
    <property type="entry name" value="HTH_LACI_1"/>
    <property type="match status" value="1"/>
</dbReference>
<dbReference type="CDD" id="cd01392">
    <property type="entry name" value="HTH_LacI"/>
    <property type="match status" value="1"/>
</dbReference>
<evidence type="ECO:0000313" key="6">
    <source>
        <dbReference type="EMBL" id="EZP81426.1"/>
    </source>
</evidence>
<dbReference type="AlphaFoldDB" id="A0A031JUJ6"/>
<feature type="region of interest" description="Disordered" evidence="4">
    <location>
        <begin position="1"/>
        <end position="26"/>
    </location>
</feature>
<dbReference type="eggNOG" id="COG1609">
    <property type="taxonomic scope" value="Bacteria"/>
</dbReference>
<keyword evidence="3" id="KW-0804">Transcription</keyword>
<sequence>MAAGMEENNVGNDGTDASGPDVPGPDVEVRTLADLARVAGVSAGTVSRALAGKSLVNAETRERIQALARQYGFRPNQMASKLRSRRTGVIGVVIPLGHEKRQQISDPFFLTLLGHLADQLTEAGYDLMLSRAIPDGTTDWLERITGSGMVDGVLLIGQSDQSDVIDQVVSHYRPLVAWGNHREGQKHVVVGTDNELGGRLAAEHLIACGARRLAFFGDTAGIEIAMRLRGARAAAEAAGLHIKHVPIKLADAEMGPQLEAALADAEADFDGIVTASDLIAMSALHVLHESGRRIPGDVQIVGFDDLPLARLTSPPLTTVRQEIGQGAKVMVEKIRALIEGETRHSKVMPPTLIARDTTRS</sequence>
<dbReference type="EMBL" id="JFYZ01000012">
    <property type="protein sequence ID" value="EZP81426.1"/>
    <property type="molecule type" value="Genomic_DNA"/>
</dbReference>
<evidence type="ECO:0000256" key="1">
    <source>
        <dbReference type="ARBA" id="ARBA00023015"/>
    </source>
</evidence>
<evidence type="ECO:0000259" key="5">
    <source>
        <dbReference type="PROSITE" id="PS50932"/>
    </source>
</evidence>
<organism evidence="6 7">
    <name type="scientific">Novosphingobium resinovorum</name>
    <dbReference type="NCBI Taxonomy" id="158500"/>
    <lineage>
        <taxon>Bacteria</taxon>
        <taxon>Pseudomonadati</taxon>
        <taxon>Pseudomonadota</taxon>
        <taxon>Alphaproteobacteria</taxon>
        <taxon>Sphingomonadales</taxon>
        <taxon>Sphingomonadaceae</taxon>
        <taxon>Novosphingobium</taxon>
    </lineage>
</organism>
<proteinExistence type="predicted"/>
<keyword evidence="2" id="KW-0238">DNA-binding</keyword>
<dbReference type="GO" id="GO:0003700">
    <property type="term" value="F:DNA-binding transcription factor activity"/>
    <property type="evidence" value="ECO:0007669"/>
    <property type="project" value="TreeGrafter"/>
</dbReference>
<protein>
    <submittedName>
        <fullName evidence="6">LacI family transcriptional regulator protein</fullName>
    </submittedName>
</protein>
<evidence type="ECO:0000256" key="4">
    <source>
        <dbReference type="SAM" id="MobiDB-lite"/>
    </source>
</evidence>
<dbReference type="PANTHER" id="PTHR30146">
    <property type="entry name" value="LACI-RELATED TRANSCRIPTIONAL REPRESSOR"/>
    <property type="match status" value="1"/>
</dbReference>
<feature type="domain" description="HTH lacI-type" evidence="5">
    <location>
        <begin position="30"/>
        <end position="84"/>
    </location>
</feature>
<keyword evidence="1" id="KW-0805">Transcription regulation</keyword>
<dbReference type="SUPFAM" id="SSF47413">
    <property type="entry name" value="lambda repressor-like DNA-binding domains"/>
    <property type="match status" value="1"/>
</dbReference>
<name>A0A031JUJ6_9SPHN</name>